<dbReference type="Gene3D" id="1.25.40.20">
    <property type="entry name" value="Ankyrin repeat-containing domain"/>
    <property type="match status" value="1"/>
</dbReference>
<dbReference type="SUPFAM" id="SSF48403">
    <property type="entry name" value="Ankyrin repeat"/>
    <property type="match status" value="1"/>
</dbReference>
<sequence length="487" mass="53312">MMDLPVPVPPRSTRAKPTPSATPNPDFTKHKETITDLYWRHDMPLSKVAEVMAKEYGFHASDRQYKKQFKAWNLDKNITKEESEAMYRLQRIRRRRGKERFRGRSEPTGLDMNRVMNKVGKTLSLVGLMLTWSSIVALPPTIRCETPKPRDICRILPNDGGAEEAAIFSPKPQPAASPFLLNEHHPVPEHGPWARPLSPQADWDVTDDVSFGDMLAAPAEADVGPPFSAAPVNHFAFEDPGPYPDFLADFEATSSSSFGSMPFGAPAPEITAPLAQHGNFMRPLAGWGTGNYDPRPSQGNPAHLNANENGLFNNALHTWPPLGPPSPAHPPCGTPRGLTPLHIAVATRSLPLIHLLLNAGAHFDCIPATGSRHSVLFAAVCDRARLGLPPAAPAESDDEDGEVRAVLAALVNHNPPVNWPIFHAHLALRDGTGGMTPLMAAAERGLVGVVRGLLRRFAFLDNWERRDDALTGSNIWFESRVMLTLPS</sequence>
<evidence type="ECO:0000256" key="1">
    <source>
        <dbReference type="PROSITE-ProRule" id="PRU00023"/>
    </source>
</evidence>
<dbReference type="InterPro" id="IPR002110">
    <property type="entry name" value="Ankyrin_rpt"/>
</dbReference>
<evidence type="ECO:0000313" key="5">
    <source>
        <dbReference type="Proteomes" id="UP001172155"/>
    </source>
</evidence>
<name>A0AA40KB79_9PEZI</name>
<dbReference type="InterPro" id="IPR025676">
    <property type="entry name" value="Clr5_dom"/>
</dbReference>
<dbReference type="PROSITE" id="PS50088">
    <property type="entry name" value="ANK_REPEAT"/>
    <property type="match status" value="1"/>
</dbReference>
<dbReference type="PANTHER" id="PTHR38788">
    <property type="entry name" value="CLR5 DOMAIN-CONTAINING PROTEIN"/>
    <property type="match status" value="1"/>
</dbReference>
<dbReference type="EMBL" id="JAUKUD010000001">
    <property type="protein sequence ID" value="KAK0752788.1"/>
    <property type="molecule type" value="Genomic_DNA"/>
</dbReference>
<feature type="domain" description="Clr5" evidence="3">
    <location>
        <begin position="26"/>
        <end position="76"/>
    </location>
</feature>
<keyword evidence="5" id="KW-1185">Reference proteome</keyword>
<reference evidence="4" key="1">
    <citation type="submission" date="2023-06" db="EMBL/GenBank/DDBJ databases">
        <title>Genome-scale phylogeny and comparative genomics of the fungal order Sordariales.</title>
        <authorList>
            <consortium name="Lawrence Berkeley National Laboratory"/>
            <person name="Hensen N."/>
            <person name="Bonometti L."/>
            <person name="Westerberg I."/>
            <person name="Brannstrom I.O."/>
            <person name="Guillou S."/>
            <person name="Cros-Aarteil S."/>
            <person name="Calhoun S."/>
            <person name="Haridas S."/>
            <person name="Kuo A."/>
            <person name="Mondo S."/>
            <person name="Pangilinan J."/>
            <person name="Riley R."/>
            <person name="LaButti K."/>
            <person name="Andreopoulos B."/>
            <person name="Lipzen A."/>
            <person name="Chen C."/>
            <person name="Yanf M."/>
            <person name="Daum C."/>
            <person name="Ng V."/>
            <person name="Clum A."/>
            <person name="Steindorff A."/>
            <person name="Ohm R."/>
            <person name="Martin F."/>
            <person name="Silar P."/>
            <person name="Natvig D."/>
            <person name="Lalanne C."/>
            <person name="Gautier V."/>
            <person name="Ament-velasquez S.L."/>
            <person name="Kruys A."/>
            <person name="Hutchinson M.I."/>
            <person name="Powell A.J."/>
            <person name="Barry K."/>
            <person name="Miller A.N."/>
            <person name="Grigoriev I.V."/>
            <person name="Debuchy R."/>
            <person name="Gladieux P."/>
            <person name="Thoren M.H."/>
            <person name="Johannesson H."/>
        </authorList>
    </citation>
    <scope>NUCLEOTIDE SEQUENCE</scope>
    <source>
        <strain evidence="4">SMH3187-1</strain>
    </source>
</reference>
<feature type="repeat" description="ANK" evidence="1">
    <location>
        <begin position="336"/>
        <end position="368"/>
    </location>
</feature>
<dbReference type="Proteomes" id="UP001172155">
    <property type="component" value="Unassembled WGS sequence"/>
</dbReference>
<dbReference type="PROSITE" id="PS50297">
    <property type="entry name" value="ANK_REP_REGION"/>
    <property type="match status" value="1"/>
</dbReference>
<dbReference type="AlphaFoldDB" id="A0AA40KB79"/>
<comment type="caution">
    <text evidence="4">The sequence shown here is derived from an EMBL/GenBank/DDBJ whole genome shotgun (WGS) entry which is preliminary data.</text>
</comment>
<keyword evidence="1" id="KW-0040">ANK repeat</keyword>
<protein>
    <submittedName>
        <fullName evidence="4">Clr5 domain-containing protein</fullName>
    </submittedName>
</protein>
<evidence type="ECO:0000259" key="3">
    <source>
        <dbReference type="Pfam" id="PF14420"/>
    </source>
</evidence>
<feature type="region of interest" description="Disordered" evidence="2">
    <location>
        <begin position="1"/>
        <end position="29"/>
    </location>
</feature>
<evidence type="ECO:0000313" key="4">
    <source>
        <dbReference type="EMBL" id="KAK0752788.1"/>
    </source>
</evidence>
<dbReference type="Pfam" id="PF00023">
    <property type="entry name" value="Ank"/>
    <property type="match status" value="1"/>
</dbReference>
<gene>
    <name evidence="4" type="ORF">B0T18DRAFT_451094</name>
</gene>
<organism evidence="4 5">
    <name type="scientific">Schizothecium vesticola</name>
    <dbReference type="NCBI Taxonomy" id="314040"/>
    <lineage>
        <taxon>Eukaryota</taxon>
        <taxon>Fungi</taxon>
        <taxon>Dikarya</taxon>
        <taxon>Ascomycota</taxon>
        <taxon>Pezizomycotina</taxon>
        <taxon>Sordariomycetes</taxon>
        <taxon>Sordariomycetidae</taxon>
        <taxon>Sordariales</taxon>
        <taxon>Schizotheciaceae</taxon>
        <taxon>Schizothecium</taxon>
    </lineage>
</organism>
<dbReference type="PANTHER" id="PTHR38788:SF3">
    <property type="entry name" value="CLR5 DOMAIN-CONTAINING PROTEIN"/>
    <property type="match status" value="1"/>
</dbReference>
<feature type="compositionally biased region" description="Pro residues" evidence="2">
    <location>
        <begin position="1"/>
        <end position="10"/>
    </location>
</feature>
<proteinExistence type="predicted"/>
<dbReference type="SMART" id="SM00248">
    <property type="entry name" value="ANK"/>
    <property type="match status" value="2"/>
</dbReference>
<dbReference type="InterPro" id="IPR036770">
    <property type="entry name" value="Ankyrin_rpt-contain_sf"/>
</dbReference>
<evidence type="ECO:0000256" key="2">
    <source>
        <dbReference type="SAM" id="MobiDB-lite"/>
    </source>
</evidence>
<dbReference type="Pfam" id="PF14420">
    <property type="entry name" value="Clr5"/>
    <property type="match status" value="1"/>
</dbReference>
<accession>A0AA40KB79</accession>